<dbReference type="SUPFAM" id="SSF53335">
    <property type="entry name" value="S-adenosyl-L-methionine-dependent methyltransferases"/>
    <property type="match status" value="1"/>
</dbReference>
<proteinExistence type="predicted"/>
<gene>
    <name evidence="1" type="primary">ABSGL_06676.1 scaffold 8661</name>
</gene>
<name>A0A163KWB4_ABSGL</name>
<dbReference type="Pfam" id="PF10294">
    <property type="entry name" value="Methyltransf_16"/>
    <property type="match status" value="1"/>
</dbReference>
<evidence type="ECO:0000313" key="1">
    <source>
        <dbReference type="EMBL" id="SAM00940.1"/>
    </source>
</evidence>
<dbReference type="OrthoDB" id="407325at2759"/>
<protein>
    <recommendedName>
        <fullName evidence="3">Methyltransferase-domain-containing protein</fullName>
    </recommendedName>
</protein>
<keyword evidence="2" id="KW-1185">Reference proteome</keyword>
<dbReference type="Proteomes" id="UP000078561">
    <property type="component" value="Unassembled WGS sequence"/>
</dbReference>
<dbReference type="Gene3D" id="3.40.50.150">
    <property type="entry name" value="Vaccinia Virus protein VP39"/>
    <property type="match status" value="1"/>
</dbReference>
<dbReference type="InParanoid" id="A0A163KWB4"/>
<dbReference type="EMBL" id="LT553497">
    <property type="protein sequence ID" value="SAM00940.1"/>
    <property type="molecule type" value="Genomic_DNA"/>
</dbReference>
<organism evidence="1">
    <name type="scientific">Absidia glauca</name>
    <name type="common">Pin mould</name>
    <dbReference type="NCBI Taxonomy" id="4829"/>
    <lineage>
        <taxon>Eukaryota</taxon>
        <taxon>Fungi</taxon>
        <taxon>Fungi incertae sedis</taxon>
        <taxon>Mucoromycota</taxon>
        <taxon>Mucoromycotina</taxon>
        <taxon>Mucoromycetes</taxon>
        <taxon>Mucorales</taxon>
        <taxon>Cunninghamellaceae</taxon>
        <taxon>Absidia</taxon>
    </lineage>
</organism>
<dbReference type="InterPro" id="IPR029063">
    <property type="entry name" value="SAM-dependent_MTases_sf"/>
</dbReference>
<evidence type="ECO:0008006" key="3">
    <source>
        <dbReference type="Google" id="ProtNLM"/>
    </source>
</evidence>
<reference evidence="1" key="1">
    <citation type="submission" date="2016-04" db="EMBL/GenBank/DDBJ databases">
        <authorList>
            <person name="Evans L.H."/>
            <person name="Alamgir A."/>
            <person name="Owens N."/>
            <person name="Weber N.D."/>
            <person name="Virtaneva K."/>
            <person name="Barbian K."/>
            <person name="Babar A."/>
            <person name="Rosenke K."/>
        </authorList>
    </citation>
    <scope>NUCLEOTIDE SEQUENCE [LARGE SCALE GENOMIC DNA]</scope>
    <source>
        <strain evidence="1">CBS 101.48</strain>
    </source>
</reference>
<sequence length="435" mass="48871">MAPHRSFKVAPVSPLDSLRTSLAKNTALYRLALHKPIDSKMRFDQWYRINISIVTEMGLLLTSRKLKETFPYGIRLTCSIYHHQQQDLCDTPLEIEPLMKDVWEADSVTIAPWPGFAPMSCHGGFKYHLPNDMVLSDACYLVIQPSIHSDAIMPLVIGPIKADPRQGSPSPTIRGWESADTTIDGPIQNQIHHKYAVNDTSQLLIKEHWCCGTAGKVWDSALILTALFAHAIYCNPDRFANHRILDLSAGTGYIGLYIAKLYQHHPQPPTVILTDVKKALPLLYENQALNNVNVSVMPLLWGKKKDARQITGPSSKWALRRAKPLDVVIASDVLFNIKDMASLIQTFNHLCTPGKTVLYFGYKRRGLKEEELMEFFYRCQPTFHIDRLEPTAPGASPLGSSLVLPNRSIPHHAHIALLLKCGASIYVLRKKESVK</sequence>
<dbReference type="AlphaFoldDB" id="A0A163KWB4"/>
<dbReference type="CDD" id="cd02440">
    <property type="entry name" value="AdoMet_MTases"/>
    <property type="match status" value="1"/>
</dbReference>
<dbReference type="InterPro" id="IPR019410">
    <property type="entry name" value="Methyltransf_16"/>
</dbReference>
<dbReference type="PANTHER" id="PTHR14614">
    <property type="entry name" value="HEPATOCELLULAR CARCINOMA-ASSOCIATED ANTIGEN"/>
    <property type="match status" value="1"/>
</dbReference>
<evidence type="ECO:0000313" key="2">
    <source>
        <dbReference type="Proteomes" id="UP000078561"/>
    </source>
</evidence>
<accession>A0A163KWB4</accession>
<dbReference type="STRING" id="4829.A0A163KWB4"/>